<evidence type="ECO:0000313" key="1">
    <source>
        <dbReference type="EMBL" id="CDW21326.1"/>
    </source>
</evidence>
<accession>A0A0K2T787</accession>
<name>A0A0K2T787_LEPSM</name>
<proteinExistence type="predicted"/>
<reference evidence="1" key="1">
    <citation type="submission" date="2014-05" db="EMBL/GenBank/DDBJ databases">
        <authorList>
            <person name="Chronopoulou M."/>
        </authorList>
    </citation>
    <scope>NUCLEOTIDE SEQUENCE</scope>
    <source>
        <tissue evidence="1">Whole organism</tissue>
    </source>
</reference>
<organism evidence="1">
    <name type="scientific">Lepeophtheirus salmonis</name>
    <name type="common">Salmon louse</name>
    <name type="synonym">Caligus salmonis</name>
    <dbReference type="NCBI Taxonomy" id="72036"/>
    <lineage>
        <taxon>Eukaryota</taxon>
        <taxon>Metazoa</taxon>
        <taxon>Ecdysozoa</taxon>
        <taxon>Arthropoda</taxon>
        <taxon>Crustacea</taxon>
        <taxon>Multicrustacea</taxon>
        <taxon>Hexanauplia</taxon>
        <taxon>Copepoda</taxon>
        <taxon>Siphonostomatoida</taxon>
        <taxon>Caligidae</taxon>
        <taxon>Lepeophtheirus</taxon>
    </lineage>
</organism>
<dbReference type="AlphaFoldDB" id="A0A0K2T787"/>
<dbReference type="EMBL" id="HACA01003965">
    <property type="protein sequence ID" value="CDW21326.1"/>
    <property type="molecule type" value="Transcribed_RNA"/>
</dbReference>
<protein>
    <submittedName>
        <fullName evidence="1">Uncharacterized protein</fullName>
    </submittedName>
</protein>
<sequence>MVLRESSGPLQSCPYPLLTHVKFTLALNSPRNSREVSLFKGGSEVTISVPPERENCPFFSISSPELDGEQTTMA</sequence>